<gene>
    <name evidence="7" type="ORF">GPM918_LOCUS33053</name>
    <name evidence="6" type="ORF">OVA965_LOCUS24651</name>
    <name evidence="9" type="ORF">SRO942_LOCUS33726</name>
    <name evidence="8" type="ORF">TMI583_LOCUS25372</name>
</gene>
<keyword evidence="10" id="KW-1185">Reference proteome</keyword>
<dbReference type="InterPro" id="IPR036188">
    <property type="entry name" value="FAD/NAD-bd_sf"/>
</dbReference>
<dbReference type="OrthoDB" id="269227at2759"/>
<evidence type="ECO:0000313" key="9">
    <source>
        <dbReference type="EMBL" id="CAF4290559.1"/>
    </source>
</evidence>
<dbReference type="EMBL" id="CAJNOQ010017290">
    <property type="protein sequence ID" value="CAF1396455.1"/>
    <property type="molecule type" value="Genomic_DNA"/>
</dbReference>
<dbReference type="PROSITE" id="PS00624">
    <property type="entry name" value="GMC_OXRED_2"/>
    <property type="match status" value="1"/>
</dbReference>
<evidence type="ECO:0000256" key="2">
    <source>
        <dbReference type="ARBA" id="ARBA00010790"/>
    </source>
</evidence>
<evidence type="ECO:0000313" key="7">
    <source>
        <dbReference type="EMBL" id="CAF1396455.1"/>
    </source>
</evidence>
<evidence type="ECO:0000256" key="4">
    <source>
        <dbReference type="ARBA" id="ARBA00022827"/>
    </source>
</evidence>
<dbReference type="Proteomes" id="UP000682733">
    <property type="component" value="Unassembled WGS sequence"/>
</dbReference>
<feature type="domain" description="Glucose-methanol-choline oxidoreductase N-terminal" evidence="5">
    <location>
        <begin position="217"/>
        <end position="231"/>
    </location>
</feature>
<dbReference type="SUPFAM" id="SSF51905">
    <property type="entry name" value="FAD/NAD(P)-binding domain"/>
    <property type="match status" value="1"/>
</dbReference>
<organism evidence="7 10">
    <name type="scientific">Didymodactylos carnosus</name>
    <dbReference type="NCBI Taxonomy" id="1234261"/>
    <lineage>
        <taxon>Eukaryota</taxon>
        <taxon>Metazoa</taxon>
        <taxon>Spiralia</taxon>
        <taxon>Gnathifera</taxon>
        <taxon>Rotifera</taxon>
        <taxon>Eurotatoria</taxon>
        <taxon>Bdelloidea</taxon>
        <taxon>Philodinida</taxon>
        <taxon>Philodinidae</taxon>
        <taxon>Didymodactylos</taxon>
    </lineage>
</organism>
<comment type="similarity">
    <text evidence="2">Belongs to the GMC oxidoreductase family.</text>
</comment>
<evidence type="ECO:0000313" key="8">
    <source>
        <dbReference type="EMBL" id="CAF4023908.1"/>
    </source>
</evidence>
<dbReference type="EMBL" id="CAJOBC010082702">
    <property type="protein sequence ID" value="CAF4290559.1"/>
    <property type="molecule type" value="Genomic_DNA"/>
</dbReference>
<keyword evidence="3" id="KW-0285">Flavoprotein</keyword>
<dbReference type="Proteomes" id="UP000681722">
    <property type="component" value="Unassembled WGS sequence"/>
</dbReference>
<sequence>MSCQNADFDWQYKTVPQSDSHYASVNQQSNWPRGKVLGGCSSINGMLYVRCNKTDYDQWSSQYGCTGWSYSDMLPYFIKLERAHHSIPKSSYRNHSEQGMMDVTRLEYFSPLTSLFIESCINNGIQYNDDYNGETMNGVSLSQVTIQNGKRWSVASGYLLPAIKRENLHILIHAHVCRVTFDKSKNATGVIIITEKNKEEQYIRIKPDIGEVILSAGTVGSPHILLLSGIGPKEQLEKFNISVTVDLPGVGKNLQDHMMTPMYYLCRIPTLSRADLTEANLTQWSTEGRGILSDCGLEALAWLRMNSGLESSKCHSNH</sequence>
<dbReference type="GO" id="GO:0050660">
    <property type="term" value="F:flavin adenine dinucleotide binding"/>
    <property type="evidence" value="ECO:0007669"/>
    <property type="project" value="InterPro"/>
</dbReference>
<protein>
    <recommendedName>
        <fullName evidence="5">Glucose-methanol-choline oxidoreductase N-terminal domain-containing protein</fullName>
    </recommendedName>
</protein>
<dbReference type="Pfam" id="PF00732">
    <property type="entry name" value="GMC_oxred_N"/>
    <property type="match status" value="1"/>
</dbReference>
<keyword evidence="4" id="KW-0274">FAD</keyword>
<dbReference type="PANTHER" id="PTHR11552">
    <property type="entry name" value="GLUCOSE-METHANOL-CHOLINE GMC OXIDOREDUCTASE"/>
    <property type="match status" value="1"/>
</dbReference>
<reference evidence="7" key="1">
    <citation type="submission" date="2021-02" db="EMBL/GenBank/DDBJ databases">
        <authorList>
            <person name="Nowell W R."/>
        </authorList>
    </citation>
    <scope>NUCLEOTIDE SEQUENCE</scope>
</reference>
<dbReference type="AlphaFoldDB" id="A0A815KQU7"/>
<evidence type="ECO:0000313" key="6">
    <source>
        <dbReference type="EMBL" id="CAF1215308.1"/>
    </source>
</evidence>
<dbReference type="EMBL" id="CAJNOK010014954">
    <property type="protein sequence ID" value="CAF1215308.1"/>
    <property type="molecule type" value="Genomic_DNA"/>
</dbReference>
<dbReference type="InterPro" id="IPR000172">
    <property type="entry name" value="GMC_OxRdtase_N"/>
</dbReference>
<name>A0A815KQU7_9BILA</name>
<dbReference type="InterPro" id="IPR012132">
    <property type="entry name" value="GMC_OxRdtase"/>
</dbReference>
<evidence type="ECO:0000259" key="5">
    <source>
        <dbReference type="PROSITE" id="PS00624"/>
    </source>
</evidence>
<evidence type="ECO:0000256" key="3">
    <source>
        <dbReference type="ARBA" id="ARBA00022630"/>
    </source>
</evidence>
<dbReference type="Proteomes" id="UP000663829">
    <property type="component" value="Unassembled WGS sequence"/>
</dbReference>
<evidence type="ECO:0000313" key="10">
    <source>
        <dbReference type="Proteomes" id="UP000663829"/>
    </source>
</evidence>
<accession>A0A815KQU7</accession>
<dbReference type="PANTHER" id="PTHR11552:SF147">
    <property type="entry name" value="CHOLINE DEHYDROGENASE, MITOCHONDRIAL"/>
    <property type="match status" value="1"/>
</dbReference>
<proteinExistence type="inferred from homology"/>
<comment type="caution">
    <text evidence="7">The sequence shown here is derived from an EMBL/GenBank/DDBJ whole genome shotgun (WGS) entry which is preliminary data.</text>
</comment>
<evidence type="ECO:0000256" key="1">
    <source>
        <dbReference type="ARBA" id="ARBA00001974"/>
    </source>
</evidence>
<dbReference type="GO" id="GO:0016614">
    <property type="term" value="F:oxidoreductase activity, acting on CH-OH group of donors"/>
    <property type="evidence" value="ECO:0007669"/>
    <property type="project" value="InterPro"/>
</dbReference>
<dbReference type="Proteomes" id="UP000677228">
    <property type="component" value="Unassembled WGS sequence"/>
</dbReference>
<comment type="cofactor">
    <cofactor evidence="1">
        <name>FAD</name>
        <dbReference type="ChEBI" id="CHEBI:57692"/>
    </cofactor>
</comment>
<dbReference type="Gene3D" id="3.50.50.60">
    <property type="entry name" value="FAD/NAD(P)-binding domain"/>
    <property type="match status" value="2"/>
</dbReference>
<dbReference type="EMBL" id="CAJOBA010036491">
    <property type="protein sequence ID" value="CAF4023908.1"/>
    <property type="molecule type" value="Genomic_DNA"/>
</dbReference>